<dbReference type="InterPro" id="IPR009662">
    <property type="entry name" value="Malonate_deCO2ase_dsu"/>
</dbReference>
<comment type="PTM">
    <text evidence="4 6">Covalently binds the prosthetic group of malonate decarboxylase.</text>
</comment>
<evidence type="ECO:0000313" key="8">
    <source>
        <dbReference type="Proteomes" id="UP000028653"/>
    </source>
</evidence>
<evidence type="ECO:0000256" key="6">
    <source>
        <dbReference type="PIRSR" id="PIRSR609662-50"/>
    </source>
</evidence>
<keyword evidence="2 4" id="KW-0963">Cytoplasm</keyword>
<sequence length="99" mass="10587">MEHITLSFPATRTVSGKALAGVVGSGDMEVLFTATQGDTLTIAITTSVDNSEQRWQALFERLGALTSIPAGQMQIHDFGATPGVARIRIEQVFEEVSHA</sequence>
<dbReference type="eggNOG" id="COG3052">
    <property type="taxonomic scope" value="Bacteria"/>
</dbReference>
<dbReference type="AlphaFoldDB" id="A0A085GKF8"/>
<dbReference type="OrthoDB" id="120290at2"/>
<keyword evidence="3 4" id="KW-0597">Phosphoprotein</keyword>
<evidence type="ECO:0000256" key="4">
    <source>
        <dbReference type="HAMAP-Rule" id="MF_00710"/>
    </source>
</evidence>
<dbReference type="RefSeq" id="WP_034492917.1">
    <property type="nucleotide sequence ID" value="NZ_JMPI01000011.1"/>
</dbReference>
<reference evidence="7 8" key="1">
    <citation type="submission" date="2014-05" db="EMBL/GenBank/DDBJ databases">
        <title>ATOL: Assembling a taxonomically balanced genome-scale reconstruction of the evolutionary history of the Enterobacteriaceae.</title>
        <authorList>
            <person name="Plunkett G.III."/>
            <person name="Neeno-Eckwall E.C."/>
            <person name="Glasner J.D."/>
            <person name="Perna N.T."/>
        </authorList>
    </citation>
    <scope>NUCLEOTIDE SEQUENCE [LARGE SCALE GENOMIC DNA]</scope>
    <source>
        <strain evidence="7 8">ATCC 33320</strain>
    </source>
</reference>
<dbReference type="STRING" id="1006004.GBAG_0369"/>
<dbReference type="Pfam" id="PF06857">
    <property type="entry name" value="ACP"/>
    <property type="match status" value="1"/>
</dbReference>
<organism evidence="7 8">
    <name type="scientific">Buttiauxella agrestis ATCC 33320</name>
    <dbReference type="NCBI Taxonomy" id="1006004"/>
    <lineage>
        <taxon>Bacteria</taxon>
        <taxon>Pseudomonadati</taxon>
        <taxon>Pseudomonadota</taxon>
        <taxon>Gammaproteobacteria</taxon>
        <taxon>Enterobacterales</taxon>
        <taxon>Enterobacteriaceae</taxon>
        <taxon>Buttiauxella</taxon>
    </lineage>
</organism>
<comment type="function">
    <text evidence="4">Subunit of malonate decarboxylase, it is an acyl carrier protein to which acetyl and malonyl thioester residues are bound via a 2'-(5''-phosphoribosyl)-3'-dephospho-CoA prosthetic group and turn over during the catalytic mechanism.</text>
</comment>
<name>A0A085GKF8_9ENTR</name>
<protein>
    <recommendedName>
        <fullName evidence="4 5">Malonate decarboxylase acyl carrier protein</fullName>
    </recommendedName>
    <alternativeName>
        <fullName evidence="4">Malonate decarboxylase subunit delta</fullName>
    </alternativeName>
</protein>
<comment type="caution">
    <text evidence="7">The sequence shown here is derived from an EMBL/GenBank/DDBJ whole genome shotgun (WGS) entry which is preliminary data.</text>
</comment>
<dbReference type="Proteomes" id="UP000028653">
    <property type="component" value="Unassembled WGS sequence"/>
</dbReference>
<accession>A0A085GKF8</accession>
<comment type="similarity">
    <text evidence="4">Belongs to the MdcC family.</text>
</comment>
<dbReference type="EMBL" id="JMPI01000011">
    <property type="protein sequence ID" value="KFC84203.1"/>
    <property type="molecule type" value="Genomic_DNA"/>
</dbReference>
<dbReference type="GO" id="GO:0005737">
    <property type="term" value="C:cytoplasm"/>
    <property type="evidence" value="ECO:0007669"/>
    <property type="project" value="UniProtKB-SubCell"/>
</dbReference>
<dbReference type="HAMAP" id="MF_00710">
    <property type="entry name" value="Malonate_deCO2ase_dsu"/>
    <property type="match status" value="1"/>
</dbReference>
<evidence type="ECO:0000256" key="2">
    <source>
        <dbReference type="ARBA" id="ARBA00022490"/>
    </source>
</evidence>
<dbReference type="NCBIfam" id="TIGR03130">
    <property type="entry name" value="malonate_delta"/>
    <property type="match status" value="1"/>
</dbReference>
<comment type="subcellular location">
    <subcellularLocation>
        <location evidence="1 4">Cytoplasm</location>
    </subcellularLocation>
</comment>
<evidence type="ECO:0000256" key="3">
    <source>
        <dbReference type="ARBA" id="ARBA00022553"/>
    </source>
</evidence>
<evidence type="ECO:0000313" key="7">
    <source>
        <dbReference type="EMBL" id="KFC84203.1"/>
    </source>
</evidence>
<evidence type="ECO:0000256" key="5">
    <source>
        <dbReference type="NCBIfam" id="TIGR03130"/>
    </source>
</evidence>
<dbReference type="GO" id="GO:0000036">
    <property type="term" value="F:acyl carrier activity"/>
    <property type="evidence" value="ECO:0007669"/>
    <property type="project" value="UniProtKB-UniRule"/>
</dbReference>
<dbReference type="InterPro" id="IPR023439">
    <property type="entry name" value="Mal_deCO2ase/Cit_lyase_ACP"/>
</dbReference>
<gene>
    <name evidence="4 7" type="primary">mdcC</name>
    <name evidence="7" type="ORF">GBAG_0369</name>
</gene>
<evidence type="ECO:0000256" key="1">
    <source>
        <dbReference type="ARBA" id="ARBA00004496"/>
    </source>
</evidence>
<feature type="modified residue" description="O-(phosphoribosyl dephospho-coenzyme A)serine" evidence="4 6">
    <location>
        <position position="25"/>
    </location>
</feature>
<keyword evidence="8" id="KW-1185">Reference proteome</keyword>
<proteinExistence type="inferred from homology"/>